<evidence type="ECO:0000259" key="1">
    <source>
        <dbReference type="Pfam" id="PF00561"/>
    </source>
</evidence>
<proteinExistence type="predicted"/>
<dbReference type="Proteomes" id="UP000198221">
    <property type="component" value="Chromosome I"/>
</dbReference>
<evidence type="ECO:0000313" key="2">
    <source>
        <dbReference type="EMBL" id="SCG47941.1"/>
    </source>
</evidence>
<dbReference type="InterPro" id="IPR000073">
    <property type="entry name" value="AB_hydrolase_1"/>
</dbReference>
<dbReference type="OrthoDB" id="63519at2"/>
<dbReference type="EMBL" id="LT607754">
    <property type="protein sequence ID" value="SCG47941.1"/>
    <property type="molecule type" value="Genomic_DNA"/>
</dbReference>
<dbReference type="InterPro" id="IPR050266">
    <property type="entry name" value="AB_hydrolase_sf"/>
</dbReference>
<dbReference type="InterPro" id="IPR029058">
    <property type="entry name" value="AB_hydrolase_fold"/>
</dbReference>
<keyword evidence="3" id="KW-1185">Reference proteome</keyword>
<feature type="domain" description="AB hydrolase-1" evidence="1">
    <location>
        <begin position="26"/>
        <end position="137"/>
    </location>
</feature>
<evidence type="ECO:0000313" key="3">
    <source>
        <dbReference type="Proteomes" id="UP000198221"/>
    </source>
</evidence>
<dbReference type="Pfam" id="PF00561">
    <property type="entry name" value="Abhydrolase_1"/>
    <property type="match status" value="1"/>
</dbReference>
<dbReference type="PANTHER" id="PTHR43798:SF33">
    <property type="entry name" value="HYDROLASE, PUTATIVE (AFU_ORTHOLOGUE AFUA_2G14860)-RELATED"/>
    <property type="match status" value="1"/>
</dbReference>
<dbReference type="SUPFAM" id="SSF53474">
    <property type="entry name" value="alpha/beta-Hydrolases"/>
    <property type="match status" value="1"/>
</dbReference>
<dbReference type="AlphaFoldDB" id="A0A1C5HQQ9"/>
<gene>
    <name evidence="2" type="ORF">GA0070613_1632</name>
</gene>
<dbReference type="GO" id="GO:0003824">
    <property type="term" value="F:catalytic activity"/>
    <property type="evidence" value="ECO:0007669"/>
    <property type="project" value="UniProtKB-ARBA"/>
</dbReference>
<protein>
    <submittedName>
        <fullName evidence="2">Pimeloyl-ACP methyl ester carboxylesterase</fullName>
    </submittedName>
</protein>
<sequence length="258" mass="27557">MHSAQVLPDGSRLRWVEIPGAQPTRVYVHGLGASSAPYYAEAIAHPALGGHRSLMIDLLGFGISDQPADAAYTLEMHADVLARALEQAAVGEADVVAHSMGGAVAITLAARHPQLVRRLVLVDAVLDPVHPLPTVKRPGSSGIGVYRTEKEFLDHGWDETLEFIGPEWAATMRLAGPQALYRSAINMLSGTVPTVRERLDKLTIPRALLYPAADGPRFDTDRLAAAGVEVVAIPDCGHNIMLDNVEGFAVAVEAALRD</sequence>
<reference evidence="3" key="1">
    <citation type="submission" date="2016-06" db="EMBL/GenBank/DDBJ databases">
        <authorList>
            <person name="Varghese N."/>
            <person name="Submissions Spin"/>
        </authorList>
    </citation>
    <scope>NUCLEOTIDE SEQUENCE [LARGE SCALE GENOMIC DNA]</scope>
    <source>
        <strain evidence="3">DSM 43819</strain>
    </source>
</reference>
<dbReference type="GO" id="GO:0016020">
    <property type="term" value="C:membrane"/>
    <property type="evidence" value="ECO:0007669"/>
    <property type="project" value="TreeGrafter"/>
</dbReference>
<dbReference type="PRINTS" id="PR00111">
    <property type="entry name" value="ABHYDROLASE"/>
</dbReference>
<dbReference type="PANTHER" id="PTHR43798">
    <property type="entry name" value="MONOACYLGLYCEROL LIPASE"/>
    <property type="match status" value="1"/>
</dbReference>
<dbReference type="Gene3D" id="3.40.50.1820">
    <property type="entry name" value="alpha/beta hydrolase"/>
    <property type="match status" value="1"/>
</dbReference>
<accession>A0A1C5HQQ9</accession>
<organism evidence="2 3">
    <name type="scientific">Micromonospora inositola</name>
    <dbReference type="NCBI Taxonomy" id="47865"/>
    <lineage>
        <taxon>Bacteria</taxon>
        <taxon>Bacillati</taxon>
        <taxon>Actinomycetota</taxon>
        <taxon>Actinomycetes</taxon>
        <taxon>Micromonosporales</taxon>
        <taxon>Micromonosporaceae</taxon>
        <taxon>Micromonospora</taxon>
    </lineage>
</organism>
<name>A0A1C5HQQ9_9ACTN</name>